<feature type="transmembrane region" description="Helical" evidence="3">
    <location>
        <begin position="302"/>
        <end position="322"/>
    </location>
</feature>
<dbReference type="GO" id="GO:0005886">
    <property type="term" value="C:plasma membrane"/>
    <property type="evidence" value="ECO:0007669"/>
    <property type="project" value="TreeGrafter"/>
</dbReference>
<feature type="transmembrane region" description="Helical" evidence="3">
    <location>
        <begin position="425"/>
        <end position="445"/>
    </location>
</feature>
<reference evidence="4 5" key="1">
    <citation type="submission" date="2017-02" db="EMBL/GenBank/DDBJ databases">
        <authorList>
            <person name="Peterson S.W."/>
        </authorList>
    </citation>
    <scope>NUCLEOTIDE SEQUENCE [LARGE SCALE GENOMIC DNA]</scope>
    <source>
        <strain evidence="4 5">ATCC 17233</strain>
    </source>
</reference>
<feature type="transmembrane region" description="Helical" evidence="3">
    <location>
        <begin position="378"/>
        <end position="400"/>
    </location>
</feature>
<dbReference type="NCBIfam" id="TIGR00792">
    <property type="entry name" value="gph"/>
    <property type="match status" value="1"/>
</dbReference>
<keyword evidence="3" id="KW-1133">Transmembrane helix</keyword>
<dbReference type="InterPro" id="IPR001927">
    <property type="entry name" value="Na/Gal_symport"/>
</dbReference>
<keyword evidence="3" id="KW-0812">Transmembrane</keyword>
<feature type="transmembrane region" description="Helical" evidence="3">
    <location>
        <begin position="109"/>
        <end position="131"/>
    </location>
</feature>
<dbReference type="InterPro" id="IPR039672">
    <property type="entry name" value="MFS_2"/>
</dbReference>
<dbReference type="GO" id="GO:0015293">
    <property type="term" value="F:symporter activity"/>
    <property type="evidence" value="ECO:0007669"/>
    <property type="project" value="UniProtKB-KW"/>
</dbReference>
<dbReference type="SUPFAM" id="SSF103473">
    <property type="entry name" value="MFS general substrate transporter"/>
    <property type="match status" value="1"/>
</dbReference>
<protein>
    <submittedName>
        <fullName evidence="4">Melibiose permease</fullName>
    </submittedName>
</protein>
<evidence type="ECO:0000256" key="1">
    <source>
        <dbReference type="ARBA" id="ARBA00022448"/>
    </source>
</evidence>
<feature type="transmembrane region" description="Helical" evidence="3">
    <location>
        <begin position="183"/>
        <end position="205"/>
    </location>
</feature>
<dbReference type="GO" id="GO:0008643">
    <property type="term" value="P:carbohydrate transport"/>
    <property type="evidence" value="ECO:0007669"/>
    <property type="project" value="InterPro"/>
</dbReference>
<feature type="transmembrane region" description="Helical" evidence="3">
    <location>
        <begin position="37"/>
        <end position="57"/>
    </location>
</feature>
<feature type="transmembrane region" description="Helical" evidence="3">
    <location>
        <begin position="231"/>
        <end position="256"/>
    </location>
</feature>
<dbReference type="CDD" id="cd17332">
    <property type="entry name" value="MFS_MelB_like"/>
    <property type="match status" value="1"/>
</dbReference>
<keyword evidence="5" id="KW-1185">Reference proteome</keyword>
<feature type="transmembrane region" description="Helical" evidence="3">
    <location>
        <begin position="152"/>
        <end position="171"/>
    </location>
</feature>
<evidence type="ECO:0000256" key="3">
    <source>
        <dbReference type="SAM" id="Phobius"/>
    </source>
</evidence>
<accession>A0A1T4PZD3</accession>
<keyword evidence="1" id="KW-0813">Transport</keyword>
<name>A0A1T4PZD3_9FIRM</name>
<dbReference type="Gene3D" id="1.20.1250.20">
    <property type="entry name" value="MFS general substrate transporter like domains"/>
    <property type="match status" value="1"/>
</dbReference>
<proteinExistence type="predicted"/>
<evidence type="ECO:0000313" key="5">
    <source>
        <dbReference type="Proteomes" id="UP000189857"/>
    </source>
</evidence>
<sequence>MNLNVKEKFAYALGAVGKDMVYMLSASYVLYYFQDILGVNAIAMGVILLVARIFDAFNDPIMGIIVAKTHTKWGKFRPWLMIGTLTNAVILFLMFAAPPSLDGKGLVAYAAITYILWGVTYTMMDIPYWSMIPAFTKTGKEREGLTTLARSAAGVGSALVTILTMVIVHALGGEGNAGERTGFKYFSLIVAVIFIVFIIITCVSIKEKSTIDMESPSVGQMFKALIQNDQAMTIVIVIVLINCAVYTTSNLVLYFFKYDFGGEGWYNSYTLFNTFGGAIQILSMMVLYPLFRNGFKFSNIKIFYMCVISAIIGYAVLLGITFTSMSNVVILFIPGFFIFAANGVLQVLTTVFLANTVDYGEMKNNRRDESVIFSMQTFVVKLASGIAAFIASISLSIFSLSSKSVEEADKAIDFSLDVAKSSQNGLRMVMTLIPIVGLFISIFWFKKKFILDEDELDKIQTELSGRSDNNYASTDLNENK</sequence>
<dbReference type="AlphaFoldDB" id="A0A1T4PZD3"/>
<dbReference type="Pfam" id="PF13347">
    <property type="entry name" value="MFS_2"/>
    <property type="match status" value="1"/>
</dbReference>
<dbReference type="Proteomes" id="UP000189857">
    <property type="component" value="Unassembled WGS sequence"/>
</dbReference>
<keyword evidence="2" id="KW-0769">Symport</keyword>
<dbReference type="RefSeq" id="WP_078787984.1">
    <property type="nucleotide sequence ID" value="NZ_FMTO01000015.1"/>
</dbReference>
<evidence type="ECO:0000256" key="2">
    <source>
        <dbReference type="ARBA" id="ARBA00022847"/>
    </source>
</evidence>
<dbReference type="EMBL" id="FUXA01000015">
    <property type="protein sequence ID" value="SJZ96667.1"/>
    <property type="molecule type" value="Genomic_DNA"/>
</dbReference>
<feature type="transmembrane region" description="Helical" evidence="3">
    <location>
        <begin position="328"/>
        <end position="357"/>
    </location>
</feature>
<evidence type="ECO:0000313" key="4">
    <source>
        <dbReference type="EMBL" id="SJZ96667.1"/>
    </source>
</evidence>
<dbReference type="OrthoDB" id="9764596at2"/>
<dbReference type="GO" id="GO:0006814">
    <property type="term" value="P:sodium ion transport"/>
    <property type="evidence" value="ECO:0007669"/>
    <property type="project" value="InterPro"/>
</dbReference>
<feature type="transmembrane region" description="Helical" evidence="3">
    <location>
        <begin position="9"/>
        <end position="31"/>
    </location>
</feature>
<gene>
    <name evidence="4" type="ORF">SAMN02745110_02190</name>
</gene>
<dbReference type="PANTHER" id="PTHR11328:SF36">
    <property type="entry name" value="MELIBIOSE PERMEASE"/>
    <property type="match status" value="1"/>
</dbReference>
<dbReference type="InterPro" id="IPR036259">
    <property type="entry name" value="MFS_trans_sf"/>
</dbReference>
<feature type="transmembrane region" description="Helical" evidence="3">
    <location>
        <begin position="268"/>
        <end position="290"/>
    </location>
</feature>
<keyword evidence="3" id="KW-0472">Membrane</keyword>
<organism evidence="4 5">
    <name type="scientific">Eubacterium ruminantium</name>
    <dbReference type="NCBI Taxonomy" id="42322"/>
    <lineage>
        <taxon>Bacteria</taxon>
        <taxon>Bacillati</taxon>
        <taxon>Bacillota</taxon>
        <taxon>Clostridia</taxon>
        <taxon>Eubacteriales</taxon>
        <taxon>Eubacteriaceae</taxon>
        <taxon>Eubacterium</taxon>
    </lineage>
</organism>
<dbReference type="PANTHER" id="PTHR11328">
    <property type="entry name" value="MAJOR FACILITATOR SUPERFAMILY DOMAIN-CONTAINING PROTEIN"/>
    <property type="match status" value="1"/>
</dbReference>
<feature type="transmembrane region" description="Helical" evidence="3">
    <location>
        <begin position="78"/>
        <end position="97"/>
    </location>
</feature>